<proteinExistence type="predicted"/>
<reference evidence="2 3" key="1">
    <citation type="submission" date="2023-07" db="EMBL/GenBank/DDBJ databases">
        <title>Genomic Encyclopedia of Type Strains, Phase IV (KMG-IV): sequencing the most valuable type-strain genomes for metagenomic binning, comparative biology and taxonomic classification.</title>
        <authorList>
            <person name="Goeker M."/>
        </authorList>
    </citation>
    <scope>NUCLEOTIDE SEQUENCE [LARGE SCALE GENOMIC DNA]</scope>
    <source>
        <strain evidence="2 3">DSM 16980</strain>
    </source>
</reference>
<dbReference type="Proteomes" id="UP001239167">
    <property type="component" value="Unassembled WGS sequence"/>
</dbReference>
<feature type="chain" id="PRO_5047178577" evidence="1">
    <location>
        <begin position="26"/>
        <end position="69"/>
    </location>
</feature>
<evidence type="ECO:0000256" key="1">
    <source>
        <dbReference type="SAM" id="SignalP"/>
    </source>
</evidence>
<sequence>MKSKKMLISLSAALAITAFSFTAFAAAGSGTDANNAAVSSAAASDQGSQFCGGYGRAGGDKDGVYNCWD</sequence>
<protein>
    <submittedName>
        <fullName evidence="2">Membrane protein</fullName>
    </submittedName>
</protein>
<accession>A0ABT9YAM2</accession>
<dbReference type="EMBL" id="JAUSUE010000017">
    <property type="protein sequence ID" value="MDQ0204540.1"/>
    <property type="molecule type" value="Genomic_DNA"/>
</dbReference>
<gene>
    <name evidence="2" type="ORF">J2S01_002268</name>
</gene>
<comment type="caution">
    <text evidence="2">The sequence shown here is derived from an EMBL/GenBank/DDBJ whole genome shotgun (WGS) entry which is preliminary data.</text>
</comment>
<evidence type="ECO:0000313" key="3">
    <source>
        <dbReference type="Proteomes" id="UP001239167"/>
    </source>
</evidence>
<keyword evidence="3" id="KW-1185">Reference proteome</keyword>
<name>A0ABT9YAM2_9FIRM</name>
<feature type="signal peptide" evidence="1">
    <location>
        <begin position="1"/>
        <end position="25"/>
    </location>
</feature>
<evidence type="ECO:0000313" key="2">
    <source>
        <dbReference type="EMBL" id="MDQ0204540.1"/>
    </source>
</evidence>
<keyword evidence="1" id="KW-0732">Signal</keyword>
<dbReference type="RefSeq" id="WP_307224852.1">
    <property type="nucleotide sequence ID" value="NZ_CP116940.1"/>
</dbReference>
<organism evidence="2 3">
    <name type="scientific">Pectinatus haikarae</name>
    <dbReference type="NCBI Taxonomy" id="349096"/>
    <lineage>
        <taxon>Bacteria</taxon>
        <taxon>Bacillati</taxon>
        <taxon>Bacillota</taxon>
        <taxon>Negativicutes</taxon>
        <taxon>Selenomonadales</taxon>
        <taxon>Selenomonadaceae</taxon>
        <taxon>Pectinatus</taxon>
    </lineage>
</organism>